<proteinExistence type="predicted"/>
<comment type="caution">
    <text evidence="2">The sequence shown here is derived from an EMBL/GenBank/DDBJ whole genome shotgun (WGS) entry which is preliminary data.</text>
</comment>
<evidence type="ECO:0000313" key="3">
    <source>
        <dbReference type="Proteomes" id="UP001597283"/>
    </source>
</evidence>
<dbReference type="Proteomes" id="UP001597283">
    <property type="component" value="Unassembled WGS sequence"/>
</dbReference>
<feature type="region of interest" description="Disordered" evidence="1">
    <location>
        <begin position="1"/>
        <end position="92"/>
    </location>
</feature>
<feature type="compositionally biased region" description="Basic and acidic residues" evidence="1">
    <location>
        <begin position="26"/>
        <end position="35"/>
    </location>
</feature>
<sequence length="92" mass="9401">MTDTQPMQADGAGTEANAPDDNGELASRRGADQKGESQGGAYSNPHSGKNGSPDGPDKFMGHGGQTDIDYHGSGQLGEEKTGDNPNAPTRGE</sequence>
<gene>
    <name evidence="2" type="ORF">ACFSC3_03535</name>
</gene>
<feature type="compositionally biased region" description="Polar residues" evidence="1">
    <location>
        <begin position="40"/>
        <end position="50"/>
    </location>
</feature>
<dbReference type="RefSeq" id="WP_380938806.1">
    <property type="nucleotide sequence ID" value="NZ_JBHUFC010000002.1"/>
</dbReference>
<evidence type="ECO:0000256" key="1">
    <source>
        <dbReference type="SAM" id="MobiDB-lite"/>
    </source>
</evidence>
<name>A0ABW4NA90_9SPHN</name>
<accession>A0ABW4NA90</accession>
<feature type="compositionally biased region" description="Polar residues" evidence="1">
    <location>
        <begin position="83"/>
        <end position="92"/>
    </location>
</feature>
<keyword evidence="3" id="KW-1185">Reference proteome</keyword>
<evidence type="ECO:0000313" key="2">
    <source>
        <dbReference type="EMBL" id="MFD1786638.1"/>
    </source>
</evidence>
<dbReference type="EMBL" id="JBHUFC010000002">
    <property type="protein sequence ID" value="MFD1786638.1"/>
    <property type="molecule type" value="Genomic_DNA"/>
</dbReference>
<reference evidence="3" key="1">
    <citation type="journal article" date="2019" name="Int. J. Syst. Evol. Microbiol.">
        <title>The Global Catalogue of Microorganisms (GCM) 10K type strain sequencing project: providing services to taxonomists for standard genome sequencing and annotation.</title>
        <authorList>
            <consortium name="The Broad Institute Genomics Platform"/>
            <consortium name="The Broad Institute Genome Sequencing Center for Infectious Disease"/>
            <person name="Wu L."/>
            <person name="Ma J."/>
        </authorList>
    </citation>
    <scope>NUCLEOTIDE SEQUENCE [LARGE SCALE GENOMIC DNA]</scope>
    <source>
        <strain evidence="3">Q85</strain>
    </source>
</reference>
<protein>
    <submittedName>
        <fullName evidence="2">Uncharacterized protein</fullName>
    </submittedName>
</protein>
<organism evidence="2 3">
    <name type="scientific">Sphingomonas floccifaciens</name>
    <dbReference type="NCBI Taxonomy" id="1844115"/>
    <lineage>
        <taxon>Bacteria</taxon>
        <taxon>Pseudomonadati</taxon>
        <taxon>Pseudomonadota</taxon>
        <taxon>Alphaproteobacteria</taxon>
        <taxon>Sphingomonadales</taxon>
        <taxon>Sphingomonadaceae</taxon>
        <taxon>Sphingomonas</taxon>
    </lineage>
</organism>